<dbReference type="Pfam" id="PF00588">
    <property type="entry name" value="SpoU_methylase"/>
    <property type="match status" value="1"/>
</dbReference>
<keyword evidence="1 5" id="KW-0489">Methyltransferase</keyword>
<dbReference type="GO" id="GO:0046677">
    <property type="term" value="P:response to antibiotic"/>
    <property type="evidence" value="ECO:0007669"/>
    <property type="project" value="InterPro"/>
</dbReference>
<accession>A0A086BPG7</accession>
<name>A0A086BPG7_9BIFI</name>
<keyword evidence="2 5" id="KW-0808">Transferase</keyword>
<feature type="domain" description="Thiostrepton-resistance methylase N-terminal" evidence="4">
    <location>
        <begin position="17"/>
        <end position="121"/>
    </location>
</feature>
<organism evidence="5 6">
    <name type="scientific">Bifidobacterium bombi DSM 19703</name>
    <dbReference type="NCBI Taxonomy" id="1341695"/>
    <lineage>
        <taxon>Bacteria</taxon>
        <taxon>Bacillati</taxon>
        <taxon>Actinomycetota</taxon>
        <taxon>Actinomycetes</taxon>
        <taxon>Bifidobacteriales</taxon>
        <taxon>Bifidobacteriaceae</taxon>
        <taxon>Bifidobacterium</taxon>
    </lineage>
</organism>
<dbReference type="Gene3D" id="3.30.1330.30">
    <property type="match status" value="1"/>
</dbReference>
<sequence length="280" mass="30499">MAERRIGMVMAMTGEKVSKRSDPAVQRILDITKHSRQNAKTILLEDEEPTLQAVNAGVKVQELYFAENFPPAQTVLDMAGDRRIPVRPVTNEILRLLFPAGKKPKLFGVATAPRALTLDVLASGRQDFVVLDGVKIVGNIGAIIRTSYALGASGVVLLDSDLERISDARLIRSSRGYVFSLPVVLSDSGSLREFLKREGVRPVLFDAHGRTDLRSLSGLDNRLAFVMGSEKRGPSFNADGLDPATVSIPMIDEVESLNVSVATGIALQQRMERNIALHKA</sequence>
<feature type="domain" description="tRNA/rRNA methyltransferase SpoU type" evidence="3">
    <location>
        <begin position="128"/>
        <end position="267"/>
    </location>
</feature>
<dbReference type="GO" id="GO:0003723">
    <property type="term" value="F:RNA binding"/>
    <property type="evidence" value="ECO:0007669"/>
    <property type="project" value="InterPro"/>
</dbReference>
<dbReference type="AlphaFoldDB" id="A0A086BPG7"/>
<reference evidence="5 6" key="1">
    <citation type="journal article" date="2014" name="Appl. Environ. Microbiol.">
        <title>Genomic encyclopedia of type strains of the genus Bifidobacterium.</title>
        <authorList>
            <person name="Milani C."/>
            <person name="Lugli G.A."/>
            <person name="Duranti S."/>
            <person name="Turroni F."/>
            <person name="Bottacini F."/>
            <person name="Mangifesta M."/>
            <person name="Sanchez B."/>
            <person name="Viappiani A."/>
            <person name="Mancabelli L."/>
            <person name="Taminiau B."/>
            <person name="Delcenserie V."/>
            <person name="Barrangou R."/>
            <person name="Margolles A."/>
            <person name="van Sinderen D."/>
            <person name="Ventura M."/>
        </authorList>
    </citation>
    <scope>NUCLEOTIDE SEQUENCE [LARGE SCALE GENOMIC DNA]</scope>
    <source>
        <strain evidence="5 6">DSM 19703</strain>
    </source>
</reference>
<dbReference type="InterPro" id="IPR006795">
    <property type="entry name" value="Thiostrepton-R_Mease_TSNR_N"/>
</dbReference>
<evidence type="ECO:0000313" key="6">
    <source>
        <dbReference type="Proteomes" id="UP000028730"/>
    </source>
</evidence>
<dbReference type="eggNOG" id="COG0566">
    <property type="taxonomic scope" value="Bacteria"/>
</dbReference>
<protein>
    <submittedName>
        <fullName evidence="5">tRNA/rRNA methyltransferase SpoU</fullName>
        <ecNumber evidence="5">2.1.1.230</ecNumber>
    </submittedName>
</protein>
<dbReference type="PANTHER" id="PTHR43191">
    <property type="entry name" value="RRNA METHYLTRANSFERASE 3"/>
    <property type="match status" value="1"/>
</dbReference>
<gene>
    <name evidence="5" type="ORF">BBOMB_1234</name>
</gene>
<dbReference type="InterPro" id="IPR029064">
    <property type="entry name" value="Ribosomal_eL30-like_sf"/>
</dbReference>
<evidence type="ECO:0000256" key="2">
    <source>
        <dbReference type="ARBA" id="ARBA00022679"/>
    </source>
</evidence>
<dbReference type="GO" id="GO:0030743">
    <property type="term" value="F:23S rRNA (adenosine(1067)-2'-O)-methyltransferase activity"/>
    <property type="evidence" value="ECO:0007669"/>
    <property type="project" value="UniProtKB-EC"/>
</dbReference>
<dbReference type="Pfam" id="PF04705">
    <property type="entry name" value="TSNR_N"/>
    <property type="match status" value="1"/>
</dbReference>
<dbReference type="EC" id="2.1.1.230" evidence="5"/>
<dbReference type="EMBL" id="ATLK01000001">
    <property type="protein sequence ID" value="KFF31831.1"/>
    <property type="molecule type" value="Genomic_DNA"/>
</dbReference>
<keyword evidence="6" id="KW-1185">Reference proteome</keyword>
<proteinExistence type="predicted"/>
<dbReference type="InterPro" id="IPR001537">
    <property type="entry name" value="SpoU_MeTrfase"/>
</dbReference>
<dbReference type="PANTHER" id="PTHR43191:SF2">
    <property type="entry name" value="RRNA METHYLTRANSFERASE 3, MITOCHONDRIAL"/>
    <property type="match status" value="1"/>
</dbReference>
<evidence type="ECO:0000259" key="3">
    <source>
        <dbReference type="Pfam" id="PF00588"/>
    </source>
</evidence>
<dbReference type="SUPFAM" id="SSF75217">
    <property type="entry name" value="alpha/beta knot"/>
    <property type="match status" value="1"/>
</dbReference>
<comment type="caution">
    <text evidence="5">The sequence shown here is derived from an EMBL/GenBank/DDBJ whole genome shotgun (WGS) entry which is preliminary data.</text>
</comment>
<dbReference type="RefSeq" id="WP_081867332.1">
    <property type="nucleotide sequence ID" value="NZ_ATLK01000001.1"/>
</dbReference>
<dbReference type="InterPro" id="IPR029028">
    <property type="entry name" value="Alpha/beta_knot_MTases"/>
</dbReference>
<dbReference type="InterPro" id="IPR051259">
    <property type="entry name" value="rRNA_Methyltransferase"/>
</dbReference>
<dbReference type="Proteomes" id="UP000028730">
    <property type="component" value="Unassembled WGS sequence"/>
</dbReference>
<evidence type="ECO:0000259" key="4">
    <source>
        <dbReference type="Pfam" id="PF04705"/>
    </source>
</evidence>
<dbReference type="Gene3D" id="3.40.1280.10">
    <property type="match status" value="1"/>
</dbReference>
<evidence type="ECO:0000313" key="5">
    <source>
        <dbReference type="EMBL" id="KFF31831.1"/>
    </source>
</evidence>
<dbReference type="InterPro" id="IPR029026">
    <property type="entry name" value="tRNA_m1G_MTases_N"/>
</dbReference>
<dbReference type="STRING" id="1341695.BBOMB_1234"/>
<evidence type="ECO:0000256" key="1">
    <source>
        <dbReference type="ARBA" id="ARBA00022603"/>
    </source>
</evidence>